<dbReference type="EMBL" id="FQXE01000005">
    <property type="protein sequence ID" value="SHH83591.1"/>
    <property type="molecule type" value="Genomic_DNA"/>
</dbReference>
<protein>
    <submittedName>
        <fullName evidence="3">Uncharacterized protein</fullName>
    </submittedName>
</protein>
<evidence type="ECO:0000313" key="4">
    <source>
        <dbReference type="Proteomes" id="UP000184226"/>
    </source>
</evidence>
<keyword evidence="2" id="KW-0732">Signal</keyword>
<dbReference type="Proteomes" id="UP000184226">
    <property type="component" value="Unassembled WGS sequence"/>
</dbReference>
<organism evidence="3 4">
    <name type="scientific">Pollutimonas bauzanensis</name>
    <dbReference type="NCBI Taxonomy" id="658167"/>
    <lineage>
        <taxon>Bacteria</taxon>
        <taxon>Pseudomonadati</taxon>
        <taxon>Pseudomonadota</taxon>
        <taxon>Betaproteobacteria</taxon>
        <taxon>Burkholderiales</taxon>
        <taxon>Alcaligenaceae</taxon>
        <taxon>Pollutimonas</taxon>
    </lineage>
</organism>
<name>A0A1M5W803_9BURK</name>
<evidence type="ECO:0000256" key="2">
    <source>
        <dbReference type="SAM" id="SignalP"/>
    </source>
</evidence>
<evidence type="ECO:0000256" key="1">
    <source>
        <dbReference type="SAM" id="MobiDB-lite"/>
    </source>
</evidence>
<proteinExistence type="predicted"/>
<feature type="chain" id="PRO_5012680407" evidence="2">
    <location>
        <begin position="29"/>
        <end position="61"/>
    </location>
</feature>
<gene>
    <name evidence="3" type="ORF">SAMN04488135_105128</name>
</gene>
<feature type="region of interest" description="Disordered" evidence="1">
    <location>
        <begin position="33"/>
        <end position="61"/>
    </location>
</feature>
<evidence type="ECO:0000313" key="3">
    <source>
        <dbReference type="EMBL" id="SHH83591.1"/>
    </source>
</evidence>
<keyword evidence="4" id="KW-1185">Reference proteome</keyword>
<feature type="signal peptide" evidence="2">
    <location>
        <begin position="1"/>
        <end position="28"/>
    </location>
</feature>
<reference evidence="3 4" key="1">
    <citation type="submission" date="2016-11" db="EMBL/GenBank/DDBJ databases">
        <authorList>
            <person name="Jaros S."/>
            <person name="Januszkiewicz K."/>
            <person name="Wedrychowicz H."/>
        </authorList>
    </citation>
    <scope>NUCLEOTIDE SEQUENCE [LARGE SCALE GENOMIC DNA]</scope>
    <source>
        <strain evidence="3 4">CGMCC 1.10190</strain>
    </source>
</reference>
<dbReference type="AlphaFoldDB" id="A0A1M5W803"/>
<accession>A0A1M5W803</accession>
<sequence length="61" mass="6015">MSKPSRIALALSSSVLCLGVALAPAAFAAGSAAATKTTHHKKSDKAGAKKPAAAPTVKTQK</sequence>